<dbReference type="Proteomes" id="UP001165122">
    <property type="component" value="Unassembled WGS sequence"/>
</dbReference>
<proteinExistence type="predicted"/>
<reference evidence="2" key="1">
    <citation type="journal article" date="2023" name="Commun. Biol.">
        <title>Genome analysis of Parmales, the sister group of diatoms, reveals the evolutionary specialization of diatoms from phago-mixotrophs to photoautotrophs.</title>
        <authorList>
            <person name="Ban H."/>
            <person name="Sato S."/>
            <person name="Yoshikawa S."/>
            <person name="Yamada K."/>
            <person name="Nakamura Y."/>
            <person name="Ichinomiya M."/>
            <person name="Sato N."/>
            <person name="Blanc-Mathieu R."/>
            <person name="Endo H."/>
            <person name="Kuwata A."/>
            <person name="Ogata H."/>
        </authorList>
    </citation>
    <scope>NUCLEOTIDE SEQUENCE [LARGE SCALE GENOMIC DNA]</scope>
    <source>
        <strain evidence="2">NIES 3700</strain>
    </source>
</reference>
<dbReference type="PANTHER" id="PTHR28457">
    <property type="entry name" value="COILED-COIL DOMAIN-CONTAINING PROTEIN 189"/>
    <property type="match status" value="1"/>
</dbReference>
<dbReference type="AlphaFoldDB" id="A0A9W7F7C4"/>
<sequence length="215" mass="24134">MEDSTTIDTTDLGMAFTDLSRSQLDAILATSDLDERIRLTAETCGIKHYNDNPRSAILVDFCYYSLMFCEENEFEKEQTSAFFSIMLKVFKASVDDGMDKDSAFSLFKSLVLSHSVSDPSTGAVELFTLPCVKKMTSYVSNTFFRYVDSFVYVFKTEQKVVTVVKPLEVETPLESPPLSEAIAGELLFYGEEREEDEKKGGGVDNLAREVYELTA</sequence>
<name>A0A9W7F7C4_9STRA</name>
<accession>A0A9W7F7C4</accession>
<organism evidence="1 2">
    <name type="scientific">Triparma laevis f. longispina</name>
    <dbReference type="NCBI Taxonomy" id="1714387"/>
    <lineage>
        <taxon>Eukaryota</taxon>
        <taxon>Sar</taxon>
        <taxon>Stramenopiles</taxon>
        <taxon>Ochrophyta</taxon>
        <taxon>Bolidophyceae</taxon>
        <taxon>Parmales</taxon>
        <taxon>Triparmaceae</taxon>
        <taxon>Triparma</taxon>
    </lineage>
</organism>
<gene>
    <name evidence="1" type="ORF">TrLO_g2832</name>
</gene>
<dbReference type="Pfam" id="PF14769">
    <property type="entry name" value="CLAMP"/>
    <property type="match status" value="1"/>
</dbReference>
<dbReference type="EMBL" id="BRXW01000094">
    <property type="protein sequence ID" value="GMI06039.1"/>
    <property type="molecule type" value="Genomic_DNA"/>
</dbReference>
<keyword evidence="2" id="KW-1185">Reference proteome</keyword>
<dbReference type="OrthoDB" id="425082at2759"/>
<evidence type="ECO:0000313" key="2">
    <source>
        <dbReference type="Proteomes" id="UP001165122"/>
    </source>
</evidence>
<comment type="caution">
    <text evidence="1">The sequence shown here is derived from an EMBL/GenBank/DDBJ whole genome shotgun (WGS) entry which is preliminary data.</text>
</comment>
<protein>
    <submittedName>
        <fullName evidence="1">Uncharacterized protein</fullName>
    </submittedName>
</protein>
<dbReference type="InterPro" id="IPR032727">
    <property type="entry name" value="CLAMP"/>
</dbReference>
<dbReference type="PANTHER" id="PTHR28457:SF1">
    <property type="entry name" value="CILIA- AND FLAGELLA-ASSOCIATED PROTEIN 119"/>
    <property type="match status" value="1"/>
</dbReference>
<evidence type="ECO:0000313" key="1">
    <source>
        <dbReference type="EMBL" id="GMI06039.1"/>
    </source>
</evidence>